<dbReference type="Pfam" id="PF15604">
    <property type="entry name" value="Ntox15"/>
    <property type="match status" value="1"/>
</dbReference>
<evidence type="ECO:0000259" key="1">
    <source>
        <dbReference type="Pfam" id="PF15604"/>
    </source>
</evidence>
<keyword evidence="3" id="KW-1185">Reference proteome</keyword>
<proteinExistence type="predicted"/>
<evidence type="ECO:0000313" key="3">
    <source>
        <dbReference type="Proteomes" id="UP000199011"/>
    </source>
</evidence>
<dbReference type="OrthoDB" id="3261089at2"/>
<dbReference type="AlphaFoldDB" id="A0A1I5E8V2"/>
<organism evidence="2 3">
    <name type="scientific">Xenorhabdus japonica</name>
    <dbReference type="NCBI Taxonomy" id="53341"/>
    <lineage>
        <taxon>Bacteria</taxon>
        <taxon>Pseudomonadati</taxon>
        <taxon>Pseudomonadota</taxon>
        <taxon>Gammaproteobacteria</taxon>
        <taxon>Enterobacterales</taxon>
        <taxon>Morganellaceae</taxon>
        <taxon>Xenorhabdus</taxon>
    </lineage>
</organism>
<name>A0A1I5E8V2_9GAMM</name>
<gene>
    <name evidence="2" type="ORF">SAMN05421579_1574</name>
</gene>
<sequence length="162" mass="19111">MCDRYFDSFIEEFGEATQHISVPSESIEKWREKLPDQLLKELKEKQQNKEGKVKGVKKTKVPCFNLYDSKRYKKLKMDKERKAFLDEYSTQSKRQQDAINNMSPEDFKIARDAYKKNKRNSLANKAQEDFRNNTKDGIEANIFDSLKKTGSSDKRRKKNGKK</sequence>
<accession>A0A1I5E8V2</accession>
<protein>
    <submittedName>
        <fullName evidence="2">Novel toxin 15</fullName>
    </submittedName>
</protein>
<dbReference type="EMBL" id="FOVO01000057">
    <property type="protein sequence ID" value="SFO07716.1"/>
    <property type="molecule type" value="Genomic_DNA"/>
</dbReference>
<evidence type="ECO:0000313" key="2">
    <source>
        <dbReference type="EMBL" id="SFO07716.1"/>
    </source>
</evidence>
<dbReference type="Proteomes" id="UP000199011">
    <property type="component" value="Unassembled WGS sequence"/>
</dbReference>
<reference evidence="3" key="1">
    <citation type="submission" date="2016-10" db="EMBL/GenBank/DDBJ databases">
        <authorList>
            <person name="Varghese N."/>
            <person name="Submissions S."/>
        </authorList>
    </citation>
    <scope>NUCLEOTIDE SEQUENCE [LARGE SCALE GENOMIC DNA]</scope>
    <source>
        <strain evidence="3">DSM 16522</strain>
    </source>
</reference>
<dbReference type="STRING" id="53341.SAMN05421579_1574"/>
<dbReference type="InterPro" id="IPR028949">
    <property type="entry name" value="Ntox15"/>
</dbReference>
<feature type="domain" description="Novel toxin 15" evidence="1">
    <location>
        <begin position="85"/>
        <end position="155"/>
    </location>
</feature>